<evidence type="ECO:0000256" key="3">
    <source>
        <dbReference type="SAM" id="Phobius"/>
    </source>
</evidence>
<dbReference type="InterPro" id="IPR046959">
    <property type="entry name" value="PRK1-6/SRF4-like"/>
</dbReference>
<evidence type="ECO:0000313" key="5">
    <source>
        <dbReference type="EMBL" id="KAK6155172.1"/>
    </source>
</evidence>
<keyword evidence="1" id="KW-0547">Nucleotide-binding</keyword>
<dbReference type="EMBL" id="JABTTQ020000005">
    <property type="protein sequence ID" value="KAK6155172.1"/>
    <property type="molecule type" value="Genomic_DNA"/>
</dbReference>
<name>A0ABR0X930_REHGL</name>
<organism evidence="5 6">
    <name type="scientific">Rehmannia glutinosa</name>
    <name type="common">Chinese foxglove</name>
    <dbReference type="NCBI Taxonomy" id="99300"/>
    <lineage>
        <taxon>Eukaryota</taxon>
        <taxon>Viridiplantae</taxon>
        <taxon>Streptophyta</taxon>
        <taxon>Embryophyta</taxon>
        <taxon>Tracheophyta</taxon>
        <taxon>Spermatophyta</taxon>
        <taxon>Magnoliopsida</taxon>
        <taxon>eudicotyledons</taxon>
        <taxon>Gunneridae</taxon>
        <taxon>Pentapetalae</taxon>
        <taxon>asterids</taxon>
        <taxon>lamiids</taxon>
        <taxon>Lamiales</taxon>
        <taxon>Orobanchaceae</taxon>
        <taxon>Rehmannieae</taxon>
        <taxon>Rehmannia</taxon>
    </lineage>
</organism>
<dbReference type="SUPFAM" id="SSF56112">
    <property type="entry name" value="Protein kinase-like (PK-like)"/>
    <property type="match status" value="1"/>
</dbReference>
<dbReference type="Gene3D" id="1.10.510.10">
    <property type="entry name" value="Transferase(Phosphotransferase) domain 1"/>
    <property type="match status" value="1"/>
</dbReference>
<sequence>MKRSILSALESEPDFSPKPQNGGVSSNQILMYAGYILIPLAIFLIILLWLYKRIKTRKQKLDSTNNKLASLDHDSKMDNKRIFSTVESKGKIDTSAESGLVSSSLVVLTSPEMTRMRFEDLLKSPAELVGRGQHGSVYKVVCEEQRMVLAVKRIKDWQISSDVFRQRMRRLNQVKHVNVMPTIAYYSSSQEKLLVYEYQKNGSLFRLIHANGNQTTFDWNIRLSIAATIANALSFMHEQLLYDRIPHGNLKSSNIFLNKNMEPCISEYGLIFEDNQQSIIANSVLQEAQENYHSLFKADTYAFGVILLEMLTGRTVLKDGLDLASWVVTVVREEWTVEVFDKNLVRQGASEERMVNMLQVAIRCVNKPPEARPSMKEVASAISAIREDDDRSIDVSELSSMTRSFVDV</sequence>
<feature type="binding site" evidence="1">
    <location>
        <position position="152"/>
    </location>
    <ligand>
        <name>ATP</name>
        <dbReference type="ChEBI" id="CHEBI:30616"/>
    </ligand>
</feature>
<evidence type="ECO:0000259" key="4">
    <source>
        <dbReference type="PROSITE" id="PS50011"/>
    </source>
</evidence>
<keyword evidence="6" id="KW-1185">Reference proteome</keyword>
<dbReference type="Pfam" id="PF00069">
    <property type="entry name" value="Pkinase"/>
    <property type="match status" value="1"/>
</dbReference>
<dbReference type="InterPro" id="IPR000719">
    <property type="entry name" value="Prot_kinase_dom"/>
</dbReference>
<accession>A0ABR0X930</accession>
<dbReference type="PANTHER" id="PTHR48007:SF79">
    <property type="entry name" value="(WILD MALAYSIAN BANANA) HYPOTHETICAL PROTEIN"/>
    <property type="match status" value="1"/>
</dbReference>
<reference evidence="5 6" key="1">
    <citation type="journal article" date="2021" name="Comput. Struct. Biotechnol. J.">
        <title>De novo genome assembly of the potent medicinal plant Rehmannia glutinosa using nanopore technology.</title>
        <authorList>
            <person name="Ma L."/>
            <person name="Dong C."/>
            <person name="Song C."/>
            <person name="Wang X."/>
            <person name="Zheng X."/>
            <person name="Niu Y."/>
            <person name="Chen S."/>
            <person name="Feng W."/>
        </authorList>
    </citation>
    <scope>NUCLEOTIDE SEQUENCE [LARGE SCALE GENOMIC DNA]</scope>
    <source>
        <strain evidence="5">DH-2019</strain>
    </source>
</reference>
<evidence type="ECO:0000256" key="1">
    <source>
        <dbReference type="PROSITE-ProRule" id="PRU10141"/>
    </source>
</evidence>
<keyword evidence="3" id="KW-0472">Membrane</keyword>
<evidence type="ECO:0000313" key="6">
    <source>
        <dbReference type="Proteomes" id="UP001318860"/>
    </source>
</evidence>
<dbReference type="InterPro" id="IPR011009">
    <property type="entry name" value="Kinase-like_dom_sf"/>
</dbReference>
<dbReference type="Gene3D" id="3.30.200.20">
    <property type="entry name" value="Phosphorylase Kinase, domain 1"/>
    <property type="match status" value="1"/>
</dbReference>
<keyword evidence="1" id="KW-0067">ATP-binding</keyword>
<dbReference type="PANTHER" id="PTHR48007">
    <property type="entry name" value="LEUCINE-RICH REPEAT RECEPTOR-LIKE PROTEIN KINASE PXC1"/>
    <property type="match status" value="1"/>
</dbReference>
<dbReference type="PROSITE" id="PS50011">
    <property type="entry name" value="PROTEIN_KINASE_DOM"/>
    <property type="match status" value="1"/>
</dbReference>
<dbReference type="Proteomes" id="UP001318860">
    <property type="component" value="Unassembled WGS sequence"/>
</dbReference>
<protein>
    <recommendedName>
        <fullName evidence="4">Protein kinase domain-containing protein</fullName>
    </recommendedName>
</protein>
<dbReference type="InterPro" id="IPR017441">
    <property type="entry name" value="Protein_kinase_ATP_BS"/>
</dbReference>
<dbReference type="PROSITE" id="PS00107">
    <property type="entry name" value="PROTEIN_KINASE_ATP"/>
    <property type="match status" value="1"/>
</dbReference>
<keyword evidence="3" id="KW-0812">Transmembrane</keyword>
<keyword evidence="3" id="KW-1133">Transmembrane helix</keyword>
<feature type="region of interest" description="Disordered" evidence="2">
    <location>
        <begin position="1"/>
        <end position="21"/>
    </location>
</feature>
<comment type="caution">
    <text evidence="5">The sequence shown here is derived from an EMBL/GenBank/DDBJ whole genome shotgun (WGS) entry which is preliminary data.</text>
</comment>
<feature type="domain" description="Protein kinase" evidence="4">
    <location>
        <begin position="123"/>
        <end position="385"/>
    </location>
</feature>
<evidence type="ECO:0000256" key="2">
    <source>
        <dbReference type="SAM" id="MobiDB-lite"/>
    </source>
</evidence>
<feature type="transmembrane region" description="Helical" evidence="3">
    <location>
        <begin position="29"/>
        <end position="51"/>
    </location>
</feature>
<proteinExistence type="predicted"/>
<gene>
    <name evidence="5" type="ORF">DH2020_009420</name>
</gene>